<name>A0ABT0ETJ9_9PSED</name>
<keyword evidence="3" id="KW-1185">Reference proteome</keyword>
<evidence type="ECO:0000313" key="3">
    <source>
        <dbReference type="Proteomes" id="UP001299876"/>
    </source>
</evidence>
<comment type="caution">
    <text evidence="2">The sequence shown here is derived from an EMBL/GenBank/DDBJ whole genome shotgun (WGS) entry which is preliminary data.</text>
</comment>
<dbReference type="RefSeq" id="WP_247285994.1">
    <property type="nucleotide sequence ID" value="NZ_JAKNRW010000001.1"/>
</dbReference>
<keyword evidence="1" id="KW-0732">Signal</keyword>
<feature type="chain" id="PRO_5045601884" evidence="1">
    <location>
        <begin position="23"/>
        <end position="110"/>
    </location>
</feature>
<evidence type="ECO:0000256" key="1">
    <source>
        <dbReference type="SAM" id="SignalP"/>
    </source>
</evidence>
<dbReference type="Proteomes" id="UP001299876">
    <property type="component" value="Unassembled WGS sequence"/>
</dbReference>
<protein>
    <submittedName>
        <fullName evidence="2">RcnB family protein</fullName>
    </submittedName>
</protein>
<organism evidence="2 3">
    <name type="scientific">Pseudomonas violetae</name>
    <dbReference type="NCBI Taxonomy" id="2915813"/>
    <lineage>
        <taxon>Bacteria</taxon>
        <taxon>Pseudomonadati</taxon>
        <taxon>Pseudomonadota</taxon>
        <taxon>Gammaproteobacteria</taxon>
        <taxon>Pseudomonadales</taxon>
        <taxon>Pseudomonadaceae</taxon>
        <taxon>Pseudomonas</taxon>
    </lineage>
</organism>
<gene>
    <name evidence="2" type="ORF">L9059_00980</name>
</gene>
<proteinExistence type="predicted"/>
<sequence length="110" mass="12690">MKKTLSMICAALMFSAPVASFAHPGAPHHQHQAYRDPSFRPKPGMPVPHSQWRRGYVVEQVYRVDRYWVTDWRQRRLPAPPNNHRWLRVNGDYVLVAVPTGVVVNILSGY</sequence>
<reference evidence="2 3" key="1">
    <citation type="submission" date="2022-02" db="EMBL/GenBank/DDBJ databases">
        <title>Comparative genomics of the first Antarctic Pseudomonas spp. capable of biotransforming 2,4,6-Trinitrotoluene.</title>
        <authorList>
            <person name="Cabrera M.A."/>
            <person name="Marquez S.L."/>
            <person name="Perez-Donoso J.M."/>
        </authorList>
    </citation>
    <scope>NUCLEOTIDE SEQUENCE [LARGE SCALE GENOMIC DNA]</scope>
    <source>
        <strain evidence="2 3">TNT19</strain>
    </source>
</reference>
<accession>A0ABT0ETJ9</accession>
<feature type="signal peptide" evidence="1">
    <location>
        <begin position="1"/>
        <end position="22"/>
    </location>
</feature>
<dbReference type="EMBL" id="JAKNRW010000001">
    <property type="protein sequence ID" value="MCK1788786.1"/>
    <property type="molecule type" value="Genomic_DNA"/>
</dbReference>
<dbReference type="Gene3D" id="3.10.450.160">
    <property type="entry name" value="inner membrane protein cigr"/>
    <property type="match status" value="1"/>
</dbReference>
<dbReference type="Pfam" id="PF11776">
    <property type="entry name" value="RcnB"/>
    <property type="match status" value="1"/>
</dbReference>
<evidence type="ECO:0000313" key="2">
    <source>
        <dbReference type="EMBL" id="MCK1788786.1"/>
    </source>
</evidence>
<dbReference type="InterPro" id="IPR024572">
    <property type="entry name" value="RcnB"/>
</dbReference>